<protein>
    <submittedName>
        <fullName evidence="1">Thymidylate synthase</fullName>
    </submittedName>
</protein>
<name>A0A8J7K4I4_9CYAN</name>
<evidence type="ECO:0000313" key="1">
    <source>
        <dbReference type="EMBL" id="MBE9214707.1"/>
    </source>
</evidence>
<keyword evidence="2" id="KW-1185">Reference proteome</keyword>
<gene>
    <name evidence="1" type="ORF">IQ247_18880</name>
</gene>
<organism evidence="1 2">
    <name type="scientific">Plectonema cf. radiosum LEGE 06105</name>
    <dbReference type="NCBI Taxonomy" id="945769"/>
    <lineage>
        <taxon>Bacteria</taxon>
        <taxon>Bacillati</taxon>
        <taxon>Cyanobacteriota</taxon>
        <taxon>Cyanophyceae</taxon>
        <taxon>Oscillatoriophycideae</taxon>
        <taxon>Oscillatoriales</taxon>
        <taxon>Microcoleaceae</taxon>
        <taxon>Plectonema</taxon>
    </lineage>
</organism>
<reference evidence="1" key="1">
    <citation type="submission" date="2020-10" db="EMBL/GenBank/DDBJ databases">
        <authorList>
            <person name="Castelo-Branco R."/>
            <person name="Eusebio N."/>
            <person name="Adriana R."/>
            <person name="Vieira A."/>
            <person name="Brugerolle De Fraissinette N."/>
            <person name="Rezende De Castro R."/>
            <person name="Schneider M.P."/>
            <person name="Vasconcelos V."/>
            <person name="Leao P.N."/>
        </authorList>
    </citation>
    <scope>NUCLEOTIDE SEQUENCE</scope>
    <source>
        <strain evidence="1">LEGE 06105</strain>
    </source>
</reference>
<evidence type="ECO:0000313" key="2">
    <source>
        <dbReference type="Proteomes" id="UP000620559"/>
    </source>
</evidence>
<dbReference type="RefSeq" id="WP_193922662.1">
    <property type="nucleotide sequence ID" value="NZ_JADEWL010000069.1"/>
</dbReference>
<comment type="caution">
    <text evidence="1">The sequence shown here is derived from an EMBL/GenBank/DDBJ whole genome shotgun (WGS) entry which is preliminary data.</text>
</comment>
<dbReference type="EMBL" id="JADEWL010000069">
    <property type="protein sequence ID" value="MBE9214707.1"/>
    <property type="molecule type" value="Genomic_DNA"/>
</dbReference>
<dbReference type="Proteomes" id="UP000620559">
    <property type="component" value="Unassembled WGS sequence"/>
</dbReference>
<accession>A0A8J7K4I4</accession>
<dbReference type="AlphaFoldDB" id="A0A8J7K4I4"/>
<sequence length="268" mass="30633">MSSNASLLIEDTNLSYAWRDVFLHFFNNRCTEISPLVITLTGFNNGLPNQDAATITALDQCLKQLGELEVDKVAQTIFPTSYWQLSKDNRQEFFNNYIDNIDNIKAAVKPKHPCEYFERLIAFGSGPHNGNQLEHIISEYNSVYNSHTSKRSRVRRSMFQASIFDPKRDHKGDCIYLPFPCLGHISFVPNKKDGTLILNAFYATQKILEKGYGNYLGLCRLGHFMASEMGLKFERMNCFVGVAKMETAKYKLQTLVEKVRQTTPSEMN</sequence>
<proteinExistence type="predicted"/>